<dbReference type="InterPro" id="IPR032111">
    <property type="entry name" value="Clostridium_phage_holin"/>
</dbReference>
<sequence length="102" mass="11424">MENIIKFIPENMLIVVAGLWFIGYCLKKSPMKDWSIPWILILVGIIFSVGLNIVDKDITSNLLVTATLQGICCAGVAVLGNQLKKQTEKEMESEDRDIKKID</sequence>
<organism evidence="2 3">
    <name type="scientific">Clostridium sardiniense</name>
    <name type="common">Clostridium absonum</name>
    <dbReference type="NCBI Taxonomy" id="29369"/>
    <lineage>
        <taxon>Bacteria</taxon>
        <taxon>Bacillati</taxon>
        <taxon>Bacillota</taxon>
        <taxon>Clostridia</taxon>
        <taxon>Eubacteriales</taxon>
        <taxon>Clostridiaceae</taxon>
        <taxon>Clostridium</taxon>
    </lineage>
</organism>
<proteinExistence type="predicted"/>
<name>A0ABS7KW15_CLOSR</name>
<dbReference type="Proteomes" id="UP001299068">
    <property type="component" value="Unassembled WGS sequence"/>
</dbReference>
<evidence type="ECO:0000313" key="2">
    <source>
        <dbReference type="EMBL" id="MBY0755009.1"/>
    </source>
</evidence>
<dbReference type="RefSeq" id="WP_221859936.1">
    <property type="nucleotide sequence ID" value="NZ_JAIKTU010000004.1"/>
</dbReference>
<keyword evidence="1" id="KW-0812">Transmembrane</keyword>
<feature type="transmembrane region" description="Helical" evidence="1">
    <location>
        <begin position="38"/>
        <end position="54"/>
    </location>
</feature>
<gene>
    <name evidence="2" type="ORF">K5V21_06015</name>
</gene>
<protein>
    <submittedName>
        <fullName evidence="2">Phage holin family protein</fullName>
    </submittedName>
</protein>
<evidence type="ECO:0000313" key="3">
    <source>
        <dbReference type="Proteomes" id="UP001299068"/>
    </source>
</evidence>
<keyword evidence="1" id="KW-0472">Membrane</keyword>
<accession>A0ABS7KW15</accession>
<keyword evidence="3" id="KW-1185">Reference proteome</keyword>
<feature type="transmembrane region" description="Helical" evidence="1">
    <location>
        <begin position="6"/>
        <end position="26"/>
    </location>
</feature>
<evidence type="ECO:0000256" key="1">
    <source>
        <dbReference type="SAM" id="Phobius"/>
    </source>
</evidence>
<dbReference type="Pfam" id="PF16079">
    <property type="entry name" value="Phage_holin_5_2"/>
    <property type="match status" value="1"/>
</dbReference>
<feature type="transmembrane region" description="Helical" evidence="1">
    <location>
        <begin position="60"/>
        <end position="79"/>
    </location>
</feature>
<dbReference type="EMBL" id="JAIKTU010000004">
    <property type="protein sequence ID" value="MBY0755009.1"/>
    <property type="molecule type" value="Genomic_DNA"/>
</dbReference>
<reference evidence="2 3" key="1">
    <citation type="journal article" date="2021" name="Cell Host Microbe">
        <title>in vivo commensal control of Clostridioides difficile virulence.</title>
        <authorList>
            <person name="Girinathan B.P."/>
            <person name="Dibenedetto N."/>
            <person name="Worley J.N."/>
            <person name="Peltier J."/>
            <person name="Arrieta-Ortiz M.L."/>
            <person name="Rupa Christinal Immanuel S."/>
            <person name="Lavin R."/>
            <person name="Delaney M.L."/>
            <person name="Cummins C."/>
            <person name="Hoffmann M."/>
            <person name="Luo Y."/>
            <person name="Gonzalez-Escalona N."/>
            <person name="Allard M."/>
            <person name="Onderdonk A.B."/>
            <person name="Gerber G.K."/>
            <person name="Sonenshein A.L."/>
            <person name="Baliga N."/>
            <person name="Dupuy B."/>
            <person name="Bry L."/>
        </authorList>
    </citation>
    <scope>NUCLEOTIDE SEQUENCE [LARGE SCALE GENOMIC DNA]</scope>
    <source>
        <strain evidence="2 3">DSM 599</strain>
    </source>
</reference>
<comment type="caution">
    <text evidence="2">The sequence shown here is derived from an EMBL/GenBank/DDBJ whole genome shotgun (WGS) entry which is preliminary data.</text>
</comment>
<keyword evidence="1" id="KW-1133">Transmembrane helix</keyword>